<organism evidence="1 2">
    <name type="scientific">Deinococcus phoenicis</name>
    <dbReference type="NCBI Taxonomy" id="1476583"/>
    <lineage>
        <taxon>Bacteria</taxon>
        <taxon>Thermotogati</taxon>
        <taxon>Deinococcota</taxon>
        <taxon>Deinococci</taxon>
        <taxon>Deinococcales</taxon>
        <taxon>Deinococcaceae</taxon>
        <taxon>Deinococcus</taxon>
    </lineage>
</organism>
<reference evidence="1 2" key="1">
    <citation type="submission" date="2014-03" db="EMBL/GenBank/DDBJ databases">
        <title>Draft genome sequence of Deinococcus phoenicis 1P10ME.</title>
        <authorList>
            <person name="Stepanov V.G."/>
            <person name="Vaishampayan P."/>
            <person name="Venkateswaran K."/>
            <person name="Fox G.E."/>
        </authorList>
    </citation>
    <scope>NUCLEOTIDE SEQUENCE [LARGE SCALE GENOMIC DNA]</scope>
    <source>
        <strain evidence="1 2">1P10ME</strain>
    </source>
</reference>
<protein>
    <submittedName>
        <fullName evidence="1">Uncharacterized protein</fullName>
    </submittedName>
</protein>
<evidence type="ECO:0000313" key="1">
    <source>
        <dbReference type="EMBL" id="EYB66403.1"/>
    </source>
</evidence>
<sequence length="165" mass="18333">MLILEPFAGESVRVNLLEGLTAADATQLLTEACGLPVTRGPRAVLEVAVEQELLEPERQMRRLLDRVATAEQQISQLVGEYRTVHQPFREGSLLGLILRQLYPEVDPENVQVTSVQTSAPYDAPPNPWYLLNQGDADGANALLREALGWSEAFTNQATTVLMHWR</sequence>
<name>A0A016QK11_9DEIO</name>
<dbReference type="PATRIC" id="fig|1476583.3.peg.3643"/>
<gene>
    <name evidence="1" type="ORF">DEIPH_ctg139orf0129</name>
</gene>
<dbReference type="Proteomes" id="UP000020492">
    <property type="component" value="Unassembled WGS sequence"/>
</dbReference>
<keyword evidence="2" id="KW-1185">Reference proteome</keyword>
<evidence type="ECO:0000313" key="2">
    <source>
        <dbReference type="Proteomes" id="UP000020492"/>
    </source>
</evidence>
<dbReference type="AlphaFoldDB" id="A0A016QK11"/>
<comment type="caution">
    <text evidence="1">The sequence shown here is derived from an EMBL/GenBank/DDBJ whole genome shotgun (WGS) entry which is preliminary data.</text>
</comment>
<proteinExistence type="predicted"/>
<dbReference type="EMBL" id="JHAC01000093">
    <property type="protein sequence ID" value="EYB66403.1"/>
    <property type="molecule type" value="Genomic_DNA"/>
</dbReference>
<accession>A0A016QK11</accession>